<dbReference type="Pfam" id="PF03108">
    <property type="entry name" value="DBD_Tnp_Mut"/>
    <property type="match status" value="1"/>
</dbReference>
<sequence length="391" mass="45566">MLWLNHQIKSTNLKQVKHVNIKFYCYNPLCKYVFNIIVIFNVGLSNNPFSTETPHCSYIDWSHPDQESWYRGLDVPNSWRVGNELYVGLCFHTKNDVQMAVKHYSMKTHQTFVVIESRPRVLSIRCLNSNQGCLWKLRENIPTKVNNKWVIKKNKLYSNFIFFCILGYTTSKHKYERRLERFRDVSAEICCWIDGISLEKWSLAHDKEGCRYGHMTTNLSEAVNKVLKGARNLLITALVKCTYARLVNYFVQRLSQENKELVMGKRYCQNLMDAIETNQEQYDYESTRFEVEEIFNLVTQRGGKVCKVFLSEQKCECGAFQAYKYPCSYAIASCAHVPIDPLTYVNPAYTNEYIKVEYSGQWFPLGSHENIQTNNGPRIVPDVTCKGTSEI</sequence>
<proteinExistence type="predicted"/>
<feature type="domain" description="Transposase MuDR plant" evidence="1">
    <location>
        <begin position="85"/>
        <end position="138"/>
    </location>
</feature>
<reference evidence="2" key="1">
    <citation type="journal article" date="2012" name="Nat. Biotechnol.">
        <title>Draft genome sequence of pigeonpea (Cajanus cajan), an orphan legume crop of resource-poor farmers.</title>
        <authorList>
            <person name="Varshney R.K."/>
            <person name="Chen W."/>
            <person name="Li Y."/>
            <person name="Bharti A.K."/>
            <person name="Saxena R.K."/>
            <person name="Schlueter J.A."/>
            <person name="Donoghue M.T."/>
            <person name="Azam S."/>
            <person name="Fan G."/>
            <person name="Whaley A.M."/>
            <person name="Farmer A.D."/>
            <person name="Sheridan J."/>
            <person name="Iwata A."/>
            <person name="Tuteja R."/>
            <person name="Penmetsa R.V."/>
            <person name="Wu W."/>
            <person name="Upadhyaya H.D."/>
            <person name="Yang S.P."/>
            <person name="Shah T."/>
            <person name="Saxena K.B."/>
            <person name="Michael T."/>
            <person name="McCombie W.R."/>
            <person name="Yang B."/>
            <person name="Zhang G."/>
            <person name="Yang H."/>
            <person name="Wang J."/>
            <person name="Spillane C."/>
            <person name="Cook D.R."/>
            <person name="May G.D."/>
            <person name="Xu X."/>
            <person name="Jackson S.A."/>
        </authorList>
    </citation>
    <scope>NUCLEOTIDE SEQUENCE [LARGE SCALE GENOMIC DNA]</scope>
</reference>
<dbReference type="Gramene" id="C.cajan_41660.t">
    <property type="protein sequence ID" value="C.cajan_41660.t"/>
    <property type="gene ID" value="C.cajan_41660"/>
</dbReference>
<protein>
    <recommendedName>
        <fullName evidence="1">Transposase MuDR plant domain-containing protein</fullName>
    </recommendedName>
</protein>
<dbReference type="AlphaFoldDB" id="A0A151R5F6"/>
<evidence type="ECO:0000259" key="1">
    <source>
        <dbReference type="Pfam" id="PF03108"/>
    </source>
</evidence>
<evidence type="ECO:0000313" key="2">
    <source>
        <dbReference type="EMBL" id="KYP37762.1"/>
    </source>
</evidence>
<dbReference type="Proteomes" id="UP000075243">
    <property type="component" value="Unassembled WGS sequence"/>
</dbReference>
<keyword evidence="3" id="KW-1185">Reference proteome</keyword>
<evidence type="ECO:0000313" key="3">
    <source>
        <dbReference type="Proteomes" id="UP000075243"/>
    </source>
</evidence>
<dbReference type="InterPro" id="IPR004332">
    <property type="entry name" value="Transposase_MuDR"/>
</dbReference>
<gene>
    <name evidence="2" type="ORF">KK1_041034</name>
</gene>
<organism evidence="2 3">
    <name type="scientific">Cajanus cajan</name>
    <name type="common">Pigeon pea</name>
    <name type="synonym">Cajanus indicus</name>
    <dbReference type="NCBI Taxonomy" id="3821"/>
    <lineage>
        <taxon>Eukaryota</taxon>
        <taxon>Viridiplantae</taxon>
        <taxon>Streptophyta</taxon>
        <taxon>Embryophyta</taxon>
        <taxon>Tracheophyta</taxon>
        <taxon>Spermatophyta</taxon>
        <taxon>Magnoliopsida</taxon>
        <taxon>eudicotyledons</taxon>
        <taxon>Gunneridae</taxon>
        <taxon>Pentapetalae</taxon>
        <taxon>rosids</taxon>
        <taxon>fabids</taxon>
        <taxon>Fabales</taxon>
        <taxon>Fabaceae</taxon>
        <taxon>Papilionoideae</taxon>
        <taxon>50 kb inversion clade</taxon>
        <taxon>NPAAA clade</taxon>
        <taxon>indigoferoid/millettioid clade</taxon>
        <taxon>Phaseoleae</taxon>
        <taxon>Cajanus</taxon>
    </lineage>
</organism>
<name>A0A151R5F6_CAJCA</name>
<accession>A0A151R5F6</accession>
<dbReference type="EMBL" id="KQ484072">
    <property type="protein sequence ID" value="KYP37762.1"/>
    <property type="molecule type" value="Genomic_DNA"/>
</dbReference>